<organism evidence="3 4">
    <name type="scientific">Gallaecimonas pentaromativorans</name>
    <dbReference type="NCBI Taxonomy" id="584787"/>
    <lineage>
        <taxon>Bacteria</taxon>
        <taxon>Pseudomonadati</taxon>
        <taxon>Pseudomonadota</taxon>
        <taxon>Gammaproteobacteria</taxon>
        <taxon>Enterobacterales</taxon>
        <taxon>Gallaecimonadaceae</taxon>
        <taxon>Gallaecimonas</taxon>
    </lineage>
</organism>
<proteinExistence type="predicted"/>
<feature type="transmembrane region" description="Helical" evidence="1">
    <location>
        <begin position="20"/>
        <end position="41"/>
    </location>
</feature>
<gene>
    <name evidence="3" type="ORF">EDC28_104131</name>
</gene>
<dbReference type="STRING" id="584787.GCA_001247655_02570"/>
<dbReference type="InterPro" id="IPR009936">
    <property type="entry name" value="DUF1468"/>
</dbReference>
<evidence type="ECO:0000259" key="2">
    <source>
        <dbReference type="Pfam" id="PF07331"/>
    </source>
</evidence>
<protein>
    <submittedName>
        <fullName evidence="3">Putative tricarboxylic transport membrane protein</fullName>
    </submittedName>
</protein>
<feature type="transmembrane region" description="Helical" evidence="1">
    <location>
        <begin position="61"/>
        <end position="78"/>
    </location>
</feature>
<comment type="caution">
    <text evidence="3">The sequence shown here is derived from an EMBL/GenBank/DDBJ whole genome shotgun (WGS) entry which is preliminary data.</text>
</comment>
<keyword evidence="1" id="KW-1133">Transmembrane helix</keyword>
<dbReference type="RefSeq" id="WP_123421332.1">
    <property type="nucleotide sequence ID" value="NZ_JBLXAC010000004.1"/>
</dbReference>
<evidence type="ECO:0000256" key="1">
    <source>
        <dbReference type="SAM" id="Phobius"/>
    </source>
</evidence>
<evidence type="ECO:0000313" key="3">
    <source>
        <dbReference type="EMBL" id="ROQ27481.1"/>
    </source>
</evidence>
<feature type="transmembrane region" description="Helical" evidence="1">
    <location>
        <begin position="139"/>
        <end position="158"/>
    </location>
</feature>
<keyword evidence="4" id="KW-1185">Reference proteome</keyword>
<feature type="domain" description="DUF1468" evidence="2">
    <location>
        <begin position="22"/>
        <end position="163"/>
    </location>
</feature>
<feature type="transmembrane region" description="Helical" evidence="1">
    <location>
        <begin position="114"/>
        <end position="132"/>
    </location>
</feature>
<dbReference type="EMBL" id="RJUL01000004">
    <property type="protein sequence ID" value="ROQ27481.1"/>
    <property type="molecule type" value="Genomic_DNA"/>
</dbReference>
<name>A0A3N1PJV6_9GAMM</name>
<accession>A0A3N1PJV6</accession>
<dbReference type="AlphaFoldDB" id="A0A3N1PJV6"/>
<dbReference type="Pfam" id="PF07331">
    <property type="entry name" value="TctB"/>
    <property type="match status" value="1"/>
</dbReference>
<evidence type="ECO:0000313" key="4">
    <source>
        <dbReference type="Proteomes" id="UP000268033"/>
    </source>
</evidence>
<keyword evidence="1" id="KW-0812">Transmembrane</keyword>
<reference evidence="3 4" key="1">
    <citation type="submission" date="2018-11" db="EMBL/GenBank/DDBJ databases">
        <title>Genomic Encyclopedia of Type Strains, Phase IV (KMG-IV): sequencing the most valuable type-strain genomes for metagenomic binning, comparative biology and taxonomic classification.</title>
        <authorList>
            <person name="Goeker M."/>
        </authorList>
    </citation>
    <scope>NUCLEOTIDE SEQUENCE [LARGE SCALE GENOMIC DNA]</scope>
    <source>
        <strain evidence="3 4">DSM 21945</strain>
    </source>
</reference>
<dbReference type="Proteomes" id="UP000268033">
    <property type="component" value="Unassembled WGS sequence"/>
</dbReference>
<keyword evidence="1" id="KW-0472">Membrane</keyword>
<feature type="transmembrane region" description="Helical" evidence="1">
    <location>
        <begin position="90"/>
        <end position="108"/>
    </location>
</feature>
<sequence length="168" mass="18610">MESLSMTQPKSRSLHFNVDVLLGMVFLVASAVFLWELVPNYIEQPGYMQHPLLSPRFLPEVMGWIVLVLSLGLILSGLTRQVGNSQERLLKDVPFAQYASIFVALVVYGFGFQWLGAMVSGVAATLLLFAALKVRHPLLYVFAVLFPLAVCWAFISGLNVPLPSGDLW</sequence>